<evidence type="ECO:0000313" key="1">
    <source>
        <dbReference type="EMBL" id="JAS50907.1"/>
    </source>
</evidence>
<sequence>TFLLMAWIKITLLGYSSDDDSSLFKLSLDRVLFDFSRQREHDVQLVAPVAHPCLLSSLPQDSDASLFHFDVAISLLERVHINPEDVLSALDLLIGSDWTNFLRHEVWQEPPQNTPI</sequence>
<dbReference type="EMBL" id="GECZ01018862">
    <property type="protein sequence ID" value="JAS50907.1"/>
    <property type="molecule type" value="Transcribed_RNA"/>
</dbReference>
<reference evidence="1" key="1">
    <citation type="submission" date="2015-11" db="EMBL/GenBank/DDBJ databases">
        <title>De novo transcriptome assembly of four potential Pierce s Disease insect vectors from Arizona vineyards.</title>
        <authorList>
            <person name="Tassone E.E."/>
        </authorList>
    </citation>
    <scope>NUCLEOTIDE SEQUENCE</scope>
</reference>
<protein>
    <submittedName>
        <fullName evidence="1">Uncharacterized protein</fullName>
    </submittedName>
</protein>
<proteinExistence type="predicted"/>
<feature type="non-terminal residue" evidence="1">
    <location>
        <position position="1"/>
    </location>
</feature>
<gene>
    <name evidence="1" type="ORF">g.17975</name>
</gene>
<dbReference type="AlphaFoldDB" id="A0A1B6FL51"/>
<accession>A0A1B6FL51</accession>
<organism evidence="1">
    <name type="scientific">Cuerna arida</name>
    <dbReference type="NCBI Taxonomy" id="1464854"/>
    <lineage>
        <taxon>Eukaryota</taxon>
        <taxon>Metazoa</taxon>
        <taxon>Ecdysozoa</taxon>
        <taxon>Arthropoda</taxon>
        <taxon>Hexapoda</taxon>
        <taxon>Insecta</taxon>
        <taxon>Pterygota</taxon>
        <taxon>Neoptera</taxon>
        <taxon>Paraneoptera</taxon>
        <taxon>Hemiptera</taxon>
        <taxon>Auchenorrhyncha</taxon>
        <taxon>Membracoidea</taxon>
        <taxon>Cicadellidae</taxon>
        <taxon>Cicadellinae</taxon>
        <taxon>Proconiini</taxon>
        <taxon>Cuerna</taxon>
    </lineage>
</organism>
<name>A0A1B6FL51_9HEMI</name>